<reference evidence="2" key="1">
    <citation type="journal article" date="2020" name="mSystems">
        <title>Genome- and Community-Level Interaction Insights into Carbon Utilization and Element Cycling Functions of Hydrothermarchaeota in Hydrothermal Sediment.</title>
        <authorList>
            <person name="Zhou Z."/>
            <person name="Liu Y."/>
            <person name="Xu W."/>
            <person name="Pan J."/>
            <person name="Luo Z.H."/>
            <person name="Li M."/>
        </authorList>
    </citation>
    <scope>NUCLEOTIDE SEQUENCE [LARGE SCALE GENOMIC DNA]</scope>
    <source>
        <strain evidence="2">HyVt-93</strain>
    </source>
</reference>
<protein>
    <submittedName>
        <fullName evidence="2">Uncharacterized protein</fullName>
    </submittedName>
</protein>
<gene>
    <name evidence="2" type="ORF">ENL40_05510</name>
</gene>
<evidence type="ECO:0000313" key="2">
    <source>
        <dbReference type="EMBL" id="HHI00908.1"/>
    </source>
</evidence>
<dbReference type="AlphaFoldDB" id="A0A7C5NZX4"/>
<proteinExistence type="predicted"/>
<dbReference type="EMBL" id="DRTU01000228">
    <property type="protein sequence ID" value="HHI00908.1"/>
    <property type="molecule type" value="Genomic_DNA"/>
</dbReference>
<organism evidence="2">
    <name type="scientific">Thermococcus litoralis</name>
    <dbReference type="NCBI Taxonomy" id="2265"/>
    <lineage>
        <taxon>Archaea</taxon>
        <taxon>Methanobacteriati</taxon>
        <taxon>Methanobacteriota</taxon>
        <taxon>Thermococci</taxon>
        <taxon>Thermococcales</taxon>
        <taxon>Thermococcaceae</taxon>
        <taxon>Thermococcus</taxon>
    </lineage>
</organism>
<comment type="caution">
    <text evidence="2">The sequence shown here is derived from an EMBL/GenBank/DDBJ whole genome shotgun (WGS) entry which is preliminary data.</text>
</comment>
<accession>A0A7C5NZX4</accession>
<evidence type="ECO:0000256" key="1">
    <source>
        <dbReference type="SAM" id="MobiDB-lite"/>
    </source>
</evidence>
<name>A0A7C5NZX4_THELI</name>
<dbReference type="Proteomes" id="UP000886217">
    <property type="component" value="Unassembled WGS sequence"/>
</dbReference>
<sequence length="45" mass="5469">MELELYSCYVNAKQWNNTCKSRHNRTNKHGNQKCNKTRKESKIQR</sequence>
<feature type="region of interest" description="Disordered" evidence="1">
    <location>
        <begin position="20"/>
        <end position="45"/>
    </location>
</feature>
<feature type="compositionally biased region" description="Basic residues" evidence="1">
    <location>
        <begin position="20"/>
        <end position="31"/>
    </location>
</feature>